<dbReference type="SUPFAM" id="SSF47473">
    <property type="entry name" value="EF-hand"/>
    <property type="match status" value="4"/>
</dbReference>
<feature type="region of interest" description="Disordered" evidence="2">
    <location>
        <begin position="77"/>
        <end position="100"/>
    </location>
</feature>
<accession>A0A2T7P7E5</accession>
<feature type="region of interest" description="Disordered" evidence="2">
    <location>
        <begin position="373"/>
        <end position="416"/>
    </location>
</feature>
<dbReference type="Proteomes" id="UP000245119">
    <property type="component" value="Linkage Group LG6"/>
</dbReference>
<evidence type="ECO:0000313" key="5">
    <source>
        <dbReference type="Proteomes" id="UP000245119"/>
    </source>
</evidence>
<feature type="domain" description="EF-hand" evidence="3">
    <location>
        <begin position="1004"/>
        <end position="1036"/>
    </location>
</feature>
<reference evidence="4 5" key="1">
    <citation type="submission" date="2018-04" db="EMBL/GenBank/DDBJ databases">
        <title>The genome of golden apple snail Pomacea canaliculata provides insight into stress tolerance and invasive adaptation.</title>
        <authorList>
            <person name="Liu C."/>
            <person name="Liu B."/>
            <person name="Ren Y."/>
            <person name="Zhang Y."/>
            <person name="Wang H."/>
            <person name="Li S."/>
            <person name="Jiang F."/>
            <person name="Yin L."/>
            <person name="Zhang G."/>
            <person name="Qian W."/>
            <person name="Fan W."/>
        </authorList>
    </citation>
    <scope>NUCLEOTIDE SEQUENCE [LARGE SCALE GENOMIC DNA]</scope>
    <source>
        <strain evidence="4">SZHN2017</strain>
        <tissue evidence="4">Muscle</tissue>
    </source>
</reference>
<feature type="region of interest" description="Disordered" evidence="2">
    <location>
        <begin position="423"/>
        <end position="442"/>
    </location>
</feature>
<evidence type="ECO:0000256" key="1">
    <source>
        <dbReference type="ARBA" id="ARBA00022837"/>
    </source>
</evidence>
<dbReference type="OrthoDB" id="26525at2759"/>
<dbReference type="AlphaFoldDB" id="A0A2T7P7E5"/>
<feature type="region of interest" description="Disordered" evidence="2">
    <location>
        <begin position="790"/>
        <end position="827"/>
    </location>
</feature>
<dbReference type="Gene3D" id="1.10.238.10">
    <property type="entry name" value="EF-hand"/>
    <property type="match status" value="5"/>
</dbReference>
<keyword evidence="5" id="KW-1185">Reference proteome</keyword>
<dbReference type="GO" id="GO:0005509">
    <property type="term" value="F:calcium ion binding"/>
    <property type="evidence" value="ECO:0007669"/>
    <property type="project" value="InterPro"/>
</dbReference>
<dbReference type="PANTHER" id="PTHR20875">
    <property type="entry name" value="EF-HAND CALCIUM-BINDING DOMAIN-CONTAINING PROTEIN 6-RELATED"/>
    <property type="match status" value="1"/>
</dbReference>
<dbReference type="PROSITE" id="PS50222">
    <property type="entry name" value="EF_HAND_2"/>
    <property type="match status" value="3"/>
</dbReference>
<feature type="compositionally biased region" description="Basic and acidic residues" evidence="2">
    <location>
        <begin position="790"/>
        <end position="804"/>
    </location>
</feature>
<dbReference type="PANTHER" id="PTHR20875:SF5">
    <property type="entry name" value="EF-HAND DOMAIN-CONTAINING PROTEIN"/>
    <property type="match status" value="1"/>
</dbReference>
<protein>
    <recommendedName>
        <fullName evidence="3">EF-hand domain-containing protein</fullName>
    </recommendedName>
</protein>
<dbReference type="STRING" id="400727.A0A2T7P7E5"/>
<keyword evidence="1" id="KW-0106">Calcium</keyword>
<dbReference type="EMBL" id="PZQS01000006">
    <property type="protein sequence ID" value="PVD29348.1"/>
    <property type="molecule type" value="Genomic_DNA"/>
</dbReference>
<evidence type="ECO:0000256" key="2">
    <source>
        <dbReference type="SAM" id="MobiDB-lite"/>
    </source>
</evidence>
<dbReference type="GO" id="GO:0005654">
    <property type="term" value="C:nucleoplasm"/>
    <property type="evidence" value="ECO:0007669"/>
    <property type="project" value="TreeGrafter"/>
</dbReference>
<dbReference type="Pfam" id="PF13499">
    <property type="entry name" value="EF-hand_7"/>
    <property type="match status" value="1"/>
</dbReference>
<dbReference type="PROSITE" id="PS00018">
    <property type="entry name" value="EF_HAND_1"/>
    <property type="match status" value="2"/>
</dbReference>
<dbReference type="InterPro" id="IPR018247">
    <property type="entry name" value="EF_Hand_1_Ca_BS"/>
</dbReference>
<dbReference type="SMART" id="SM00054">
    <property type="entry name" value="EFh"/>
    <property type="match status" value="6"/>
</dbReference>
<sequence length="1036" mass="117776">MLKLVMIMYQKVEQPTRAHTKLPRGATMASIVSPGVGQSPPLPRLPSCHVTVARRSTAHFVDFTELAASTWRPPGLRREHTIAGYPPDTDRTEVSANTPDIGVATGVPARMLHFPPKFLRNSAKAKYRKTKNTTKMSSCITDGELVDLVAKRLSRSFLGIRTMFRSFDETGGESVNQDALLKILYNTVGYITPEQFNGFLKSLGIENKATISFDLFVSRFKDKEDIDQQWKSPVWRAVQAEAHHYAHPEEELRCVPITELKKYTTAPHAATLLHNAVKRGDVDLRSLLPDACFLPNGVVLKPQLREALCQIGVALDDKQFTFLWDRYDKDKTGAIPTKRLYSILDLKLDGDPWDRTLPVGTQDHYRQSTPYYKTTKQGKVHASPAAVPSALDDGVRGEAIKTPSSPSKSPTHQVLEKDTAAALEKEEDKEVEDSPTADAAKRSQIREVMQHDSSQPKFDSIIDCLFYKFETRYQSMLMAFKLFDLSHDGQVMRVDFRRVLAEFGFPLTAVGLMDVLNKLPVPVHHGMIDYRMLLKKLMTLTDNFVSRTLDATIKSLVNGSDADPDDGLWVRLVKFLHSEYINFAACLLRADKNMKYALSVQEVKLAIERCLVCSMTDKQLEDLLAKVPLDEQGNIKYIEFLEMFEREPGTWNQVTKCGVTVPKQRVTNTPPTELANLRRSQSSVVPARTMIRKDRDPGQLKEELRTFFDKHLFDFDEKYKQLDRKSHNRFSRWQFGSILKLCGFEITDSELSKLWLTLNLSNDGMSTYNGVIMEFAPSHTPFNLHVKKEAEGEEKRYEADEESPRSSPGGTCEPQVPEPQENVGNTEAPCQSHMTPLFCKLQPFVSSNWECVRSAFRKQDPHGYGTVSFEQMQRLIDSLHSGLSPAERNAICDQFDFRKRGRCNYLSFMKAFSTPYVPHSRLTFSVDTCKLEKKTHLARIPTISKPSDAQKPITVSEALLLIRNKLIKHWKNLRRAFQHNDRSHTGYLSVTDFKRVLKECNIPVSQEDLYHIVSEFDEDMDGKISYVEFLDGLLRV</sequence>
<organism evidence="4 5">
    <name type="scientific">Pomacea canaliculata</name>
    <name type="common">Golden apple snail</name>
    <dbReference type="NCBI Taxonomy" id="400727"/>
    <lineage>
        <taxon>Eukaryota</taxon>
        <taxon>Metazoa</taxon>
        <taxon>Spiralia</taxon>
        <taxon>Lophotrochozoa</taxon>
        <taxon>Mollusca</taxon>
        <taxon>Gastropoda</taxon>
        <taxon>Caenogastropoda</taxon>
        <taxon>Architaenioglossa</taxon>
        <taxon>Ampullarioidea</taxon>
        <taxon>Ampullariidae</taxon>
        <taxon>Pomacea</taxon>
    </lineage>
</organism>
<proteinExistence type="predicted"/>
<dbReference type="InterPro" id="IPR052603">
    <property type="entry name" value="EFCB6"/>
</dbReference>
<feature type="compositionally biased region" description="Low complexity" evidence="2">
    <location>
        <begin position="401"/>
        <end position="411"/>
    </location>
</feature>
<dbReference type="InterPro" id="IPR002048">
    <property type="entry name" value="EF_hand_dom"/>
</dbReference>
<evidence type="ECO:0000259" key="3">
    <source>
        <dbReference type="PROSITE" id="PS50222"/>
    </source>
</evidence>
<comment type="caution">
    <text evidence="4">The sequence shown here is derived from an EMBL/GenBank/DDBJ whole genome shotgun (WGS) entry which is preliminary data.</text>
</comment>
<name>A0A2T7P7E5_POMCA</name>
<dbReference type="InterPro" id="IPR011992">
    <property type="entry name" value="EF-hand-dom_pair"/>
</dbReference>
<feature type="domain" description="EF-hand" evidence="3">
    <location>
        <begin position="968"/>
        <end position="1003"/>
    </location>
</feature>
<dbReference type="CDD" id="cd00051">
    <property type="entry name" value="EFh"/>
    <property type="match status" value="1"/>
</dbReference>
<feature type="domain" description="EF-hand" evidence="3">
    <location>
        <begin position="471"/>
        <end position="506"/>
    </location>
</feature>
<evidence type="ECO:0000313" key="4">
    <source>
        <dbReference type="EMBL" id="PVD29348.1"/>
    </source>
</evidence>
<gene>
    <name evidence="4" type="ORF">C0Q70_11946</name>
</gene>